<gene>
    <name evidence="4" type="ORF">C6N75_00740</name>
</gene>
<evidence type="ECO:0000256" key="2">
    <source>
        <dbReference type="SAM" id="MobiDB-lite"/>
    </source>
</evidence>
<protein>
    <recommendedName>
        <fullName evidence="3">Helicase C-terminal domain-containing protein</fullName>
    </recommendedName>
</protein>
<feature type="compositionally biased region" description="Basic and acidic residues" evidence="2">
    <location>
        <begin position="101"/>
        <end position="114"/>
    </location>
</feature>
<dbReference type="InterPro" id="IPR027417">
    <property type="entry name" value="P-loop_NTPase"/>
</dbReference>
<dbReference type="PANTHER" id="PTHR41313:SF1">
    <property type="entry name" value="DNA METHYLASE ADENINE-SPECIFIC DOMAIN-CONTAINING PROTEIN"/>
    <property type="match status" value="1"/>
</dbReference>
<feature type="region of interest" description="Disordered" evidence="2">
    <location>
        <begin position="1672"/>
        <end position="1691"/>
    </location>
</feature>
<feature type="domain" description="Helicase C-terminal" evidence="3">
    <location>
        <begin position="1995"/>
        <end position="2163"/>
    </location>
</feature>
<feature type="region of interest" description="Disordered" evidence="2">
    <location>
        <begin position="527"/>
        <end position="720"/>
    </location>
</feature>
<dbReference type="PANTHER" id="PTHR41313">
    <property type="entry name" value="ADENINE-SPECIFIC METHYLTRANSFERASE"/>
    <property type="match status" value="1"/>
</dbReference>
<feature type="compositionally biased region" description="Basic and acidic residues" evidence="2">
    <location>
        <begin position="2486"/>
        <end position="2496"/>
    </location>
</feature>
<dbReference type="InterPro" id="IPR001650">
    <property type="entry name" value="Helicase_C-like"/>
</dbReference>
<feature type="coiled-coil region" evidence="1">
    <location>
        <begin position="2335"/>
        <end position="2369"/>
    </location>
</feature>
<accession>A0A2S9Q381</accession>
<feature type="compositionally biased region" description="Basic and acidic residues" evidence="2">
    <location>
        <begin position="542"/>
        <end position="552"/>
    </location>
</feature>
<dbReference type="InterPro" id="IPR038718">
    <property type="entry name" value="SNF2-like_sf"/>
</dbReference>
<evidence type="ECO:0000313" key="4">
    <source>
        <dbReference type="EMBL" id="PRH81098.1"/>
    </source>
</evidence>
<feature type="compositionally biased region" description="Gly residues" evidence="2">
    <location>
        <begin position="636"/>
        <end position="648"/>
    </location>
</feature>
<dbReference type="SMART" id="SM00487">
    <property type="entry name" value="DEXDc"/>
    <property type="match status" value="1"/>
</dbReference>
<feature type="compositionally biased region" description="Polar residues" evidence="2">
    <location>
        <begin position="699"/>
        <end position="708"/>
    </location>
</feature>
<proteinExistence type="predicted"/>
<dbReference type="Gene3D" id="3.40.50.10810">
    <property type="entry name" value="Tandem AAA-ATPase domain"/>
    <property type="match status" value="2"/>
</dbReference>
<feature type="region of interest" description="Disordered" evidence="2">
    <location>
        <begin position="73"/>
        <end position="188"/>
    </location>
</feature>
<feature type="compositionally biased region" description="Low complexity" evidence="2">
    <location>
        <begin position="2673"/>
        <end position="2684"/>
    </location>
</feature>
<reference evidence="4 5" key="1">
    <citation type="submission" date="2018-03" db="EMBL/GenBank/DDBJ databases">
        <title>Novel Streptomyces sp. from soil.</title>
        <authorList>
            <person name="Tan G.Y.A."/>
            <person name="Lee Z.Y."/>
        </authorList>
    </citation>
    <scope>NUCLEOTIDE SEQUENCE [LARGE SCALE GENOMIC DNA]</scope>
    <source>
        <strain evidence="4 5">ST5x</strain>
    </source>
</reference>
<dbReference type="PRINTS" id="PR00507">
    <property type="entry name" value="N12N6MTFRASE"/>
</dbReference>
<dbReference type="Proteomes" id="UP000239322">
    <property type="component" value="Unassembled WGS sequence"/>
</dbReference>
<feature type="non-terminal residue" evidence="4">
    <location>
        <position position="2684"/>
    </location>
</feature>
<feature type="compositionally biased region" description="Basic and acidic residues" evidence="2">
    <location>
        <begin position="376"/>
        <end position="385"/>
    </location>
</feature>
<dbReference type="PROSITE" id="PS51194">
    <property type="entry name" value="HELICASE_CTER"/>
    <property type="match status" value="1"/>
</dbReference>
<evidence type="ECO:0000259" key="3">
    <source>
        <dbReference type="PROSITE" id="PS51194"/>
    </source>
</evidence>
<dbReference type="InterPro" id="IPR014001">
    <property type="entry name" value="Helicase_ATP-bd"/>
</dbReference>
<dbReference type="Gene3D" id="3.40.50.300">
    <property type="entry name" value="P-loop containing nucleotide triphosphate hydrolases"/>
    <property type="match status" value="1"/>
</dbReference>
<dbReference type="SUPFAM" id="SSF53335">
    <property type="entry name" value="S-adenosyl-L-methionine-dependent methyltransferases"/>
    <property type="match status" value="1"/>
</dbReference>
<feature type="compositionally biased region" description="Acidic residues" evidence="2">
    <location>
        <begin position="2431"/>
        <end position="2444"/>
    </location>
</feature>
<feature type="compositionally biased region" description="Acidic residues" evidence="2">
    <location>
        <begin position="2557"/>
        <end position="2598"/>
    </location>
</feature>
<dbReference type="InterPro" id="IPR029063">
    <property type="entry name" value="SAM-dependent_MTases_sf"/>
</dbReference>
<dbReference type="InterPro" id="IPR000330">
    <property type="entry name" value="SNF2_N"/>
</dbReference>
<keyword evidence="5" id="KW-1185">Reference proteome</keyword>
<feature type="compositionally biased region" description="Basic and acidic residues" evidence="2">
    <location>
        <begin position="178"/>
        <end position="188"/>
    </location>
</feature>
<name>A0A2S9Q381_9ACTN</name>
<sequence length="2684" mass="295717">MVRRMQITNAADRLAARLEAKARRPWNPDLHPRDSKGRFIETGGIARLWGGGLARVVRSLGGRNVLVENLTTHQQSTVHGSRLTMVARPDGTAPTKSKKKVRDEDERRLSDGRRGTGLNDDDAGDQGDTSDDPHDQDDQGEDIGEDIDGEDLGQGPEPDDDEPDDEPEPKPAAKRARRDPNRRFKTLDDVRAHWASGKVRAFTKDEKAQDSHNKFTTELLDKLDKPQLSRNGHFVVGHTTWRTKNGEQAGWGVMHTETGVRLIISDRKGEAIDFANNMESFEVDGERIDWNDPASFDRLNTPDGLEKAGRLAAESRQRFAQRAAKKREGATSRTKPAAPTQTPPKSPLAQAAQQVADRSGAPASNIAVGHVGPQKFGDERGRPRNDAELREFWKRGGSDDTPEGQRDVMRRYANDPKYKLHLADHRGFAIVEDTTRDDDFRYEVRAAGTGRGLSSLGNRGIHTYGHFGDRDTADRFTLFLASNLRHQDGRTVDWGGPRLNAELIEFRDKDDQRSGRAIWQLAGQFDRERGATDSAAARLGRRRDEPNEEQRQNPEAAPDTPTAGVPGEDVTPQPADGQRDDQKEQSERVQGAGEGVLGDVPAGGAGDAGGDDAAGEVLRAGERGDRGADRGVPGRLPGGAGAGSGLPGRDGADSHGDAAGEGEGPGREAVQPGEGARDGGEGDAEGESAEDRSRVTFGSPEQEQTAPQYQPPEDGRPVVPSGVLARVKANIAAIEVLRRLQDENRPATAAEQETLARWSGWGATPQVFVDTPKPEFEPLQRRLRELLSDAEYEAAQDNTLNAHYTDPAIAQQVWKAVRELGFDGGNVLEPGSGSGNFIGHAPENADMTGVELDPITAGIAKALYPHANIRNEGFEKTRAANGTFDLTVGNVPFGDYQVVDMRHNKGGHNIHNHFILKSLDLTRPGGLVAVVTSRYTMDGDTPRSEDARMEMARKADLVGAIRLPSGAHRRTAGTDVVTDLLIFRRREKDKEFTSGRTRKGEVKPPEQRKQDDPPTWVHTVQVHDLPGQDSDDNEAPKVHVNPYFLDHPRNVIGDMHVGNGMYGPGELRVHVAGDLNEELGHTLKRVVGRAKDARLTYKPDTGERRKVELLSAESDRPDGHVQLESDGTFTQVRDGMVHPFEVPKTQIEEAKQLLGLRDSLKALVREESRPDADEALIETLRADLKSRYDTYNAKFGAVNRFEWSKRKTTDSETGEQVEKAYRKRPPMGGLLTKDPTMAVILSLDTYDENTKTSTPAAIFTKRQARHRTIAERASSPEDAMAIVLEQRGTLDIDALADVMGASPETARERLLAARSKDPETGEEYPLVFEPHDRGNLVPAAEYLSGNVREKLEQAQALAANDSRFEINVKHLEEVLPEEISPGEIDAPMGASWLGRGPIQAFLRDKLNTDAVTVSYQGGSMWRVDAPEAVKNSQAARKVWGTEDFNAVKLAEAILTNGRIRVTYRDEDGKTWVDEDATAAAQTKAEEMREEFQDWLWATQERTEQVKKRYNDLHNNLALRSYDGQRRTMPGLAEWFKPHAHQHAAVARMVSEPAVLLAHEVGAGKTAEMTMGVMELRRLGLVNKAAIVVPNHMLNQFRDEFAELYPESASNGRILAASSDDLQGRKRREFIARVATGDYDAVILTQNAFESIPMRPEVQLEYIKREKEQLEEALKRQKREDQEANPGKRTDSRMVKEIRNRLKKLEAKITAKVQAQKDTAGLYFEDTGIDYVVVDEAHHYKNLTTNSTLPGAAIEGSNRASDLDMKLEYLRKTTKSGRVVTFATATPISNSITEAHTMLRYLRPDLLDKAKVRNFDDFASTYGKVVNGTELAADGSGFREVSRFAAFRNMPELLRIWRTVADVKNSDDLAEYLDTPDVAGGKAVTVSVEPTEGLLAYMDQIAARARAVKRGDVEPTVDNMLKINSDGRKVSLDPRMVGLDEQGAKLPAAADNIARIYADTKDAVYPTSKNNPTPHETPGGLQIVFLDMGTPVDPGKAKKKKGKTEGPADMEELGQSKFPAYQELKELLIERGVPAEKIRFIHEAKNDVEKARLFADARNGKISVLLGSTTKMGVGTNVQLRATALHHLDCPWRPADLEQRNGRIIRQGNANPEVAIFQYVTEGSFDGFSWQTVARKAKFIRQIMKGNLTERTIEDIPDGVFNAEQVTAISTGNPYLLEQANVKVALGALTRKLKGHMRTIEGYKSTIHAAERLREKTNELTAQLRDVVKRKKNTRGDDFNATIGTKDFTKRDEAAQALTTAARAVLRQGMDNPYRPGGHPEVVIGKVGNIDVTAKYRTTWSNAGRVHLVDIRIPDVPQSLFSYDEKDLKKESTLPITRIEDKLADVEKMIVRLESRLRQEERAAATARERVDRPFEQAAELEAAERRSKLIAAIIKEQGRDVSSEDAAKDKRNRMEALEHQLREARLAAGEEAADVDDPAAEQDTDLLPRTPAAPSISTDEKGRPRITWPDAEARKAAKERKKREKQQRAREERGETTLDPAQVRSDLDGLSEDAPPAGNDEQQSEEQADAPAPSEETIDSADGDVKLNPEQVRAELDDLQPEGGDDAEATDETEATEDDAPQPDDAEETNETAADEAESPQRDDAAEAETEQDAADAPESGAPDEAPTPEADQAQEEETDTTEEPEETDEPETTEAPETTDDAPADSDETDAPADTAASGTSSN</sequence>
<feature type="compositionally biased region" description="Basic and acidic residues" evidence="2">
    <location>
        <begin position="619"/>
        <end position="629"/>
    </location>
</feature>
<feature type="region of interest" description="Disordered" evidence="2">
    <location>
        <begin position="2428"/>
        <end position="2684"/>
    </location>
</feature>
<feature type="region of interest" description="Disordered" evidence="2">
    <location>
        <begin position="314"/>
        <end position="385"/>
    </location>
</feature>
<feature type="compositionally biased region" description="Basic and acidic residues" evidence="2">
    <location>
        <begin position="577"/>
        <end position="587"/>
    </location>
</feature>
<feature type="compositionally biased region" description="Gly residues" evidence="2">
    <location>
        <begin position="592"/>
        <end position="608"/>
    </location>
</feature>
<feature type="compositionally biased region" description="Acidic residues" evidence="2">
    <location>
        <begin position="2633"/>
        <end position="2672"/>
    </location>
</feature>
<dbReference type="SUPFAM" id="SSF52540">
    <property type="entry name" value="P-loop containing nucleoside triphosphate hydrolases"/>
    <property type="match status" value="2"/>
</dbReference>
<dbReference type="Pfam" id="PF00176">
    <property type="entry name" value="SNF2-rel_dom"/>
    <property type="match status" value="1"/>
</dbReference>
<feature type="compositionally biased region" description="Acidic residues" evidence="2">
    <location>
        <begin position="138"/>
        <end position="167"/>
    </location>
</feature>
<comment type="caution">
    <text evidence="4">The sequence shown here is derived from an EMBL/GenBank/DDBJ whole genome shotgun (WGS) entry which is preliminary data.</text>
</comment>
<dbReference type="Pfam" id="PF00271">
    <property type="entry name" value="Helicase_C"/>
    <property type="match status" value="1"/>
</dbReference>
<dbReference type="EMBL" id="PVLV01000007">
    <property type="protein sequence ID" value="PRH81098.1"/>
    <property type="molecule type" value="Genomic_DNA"/>
</dbReference>
<keyword evidence="1" id="KW-0175">Coiled coil</keyword>
<dbReference type="Gene3D" id="3.40.50.150">
    <property type="entry name" value="Vaccinia Virus protein VP39"/>
    <property type="match status" value="1"/>
</dbReference>
<feature type="compositionally biased region" description="Acidic residues" evidence="2">
    <location>
        <begin position="119"/>
        <end position="130"/>
    </location>
</feature>
<evidence type="ECO:0000313" key="5">
    <source>
        <dbReference type="Proteomes" id="UP000239322"/>
    </source>
</evidence>
<dbReference type="SMART" id="SM00490">
    <property type="entry name" value="HELICc"/>
    <property type="match status" value="1"/>
</dbReference>
<dbReference type="GO" id="GO:0005524">
    <property type="term" value="F:ATP binding"/>
    <property type="evidence" value="ECO:0007669"/>
    <property type="project" value="InterPro"/>
</dbReference>
<feature type="compositionally biased region" description="Basic and acidic residues" evidence="2">
    <location>
        <begin position="991"/>
        <end position="1012"/>
    </location>
</feature>
<feature type="region of interest" description="Disordered" evidence="2">
    <location>
        <begin position="991"/>
        <end position="1016"/>
    </location>
</feature>
<feature type="compositionally biased region" description="Basic and acidic residues" evidence="2">
    <location>
        <begin position="2543"/>
        <end position="2556"/>
    </location>
</feature>
<dbReference type="InterPro" id="IPR052933">
    <property type="entry name" value="DNA_Protect_Modify"/>
</dbReference>
<feature type="compositionally biased region" description="Acidic residues" evidence="2">
    <location>
        <begin position="2606"/>
        <end position="2616"/>
    </location>
</feature>
<organism evidence="4 5">
    <name type="scientific">Streptomyces solincola</name>
    <dbReference type="NCBI Taxonomy" id="2100817"/>
    <lineage>
        <taxon>Bacteria</taxon>
        <taxon>Bacillati</taxon>
        <taxon>Actinomycetota</taxon>
        <taxon>Actinomycetes</taxon>
        <taxon>Kitasatosporales</taxon>
        <taxon>Streptomycetaceae</taxon>
        <taxon>Streptomyces</taxon>
    </lineage>
</organism>
<evidence type="ECO:0000256" key="1">
    <source>
        <dbReference type="SAM" id="Coils"/>
    </source>
</evidence>